<feature type="region of interest" description="Disordered" evidence="1">
    <location>
        <begin position="175"/>
        <end position="206"/>
    </location>
</feature>
<evidence type="ECO:0000313" key="4">
    <source>
        <dbReference type="Proteomes" id="UP000825002"/>
    </source>
</evidence>
<feature type="non-terminal residue" evidence="3">
    <location>
        <position position="1"/>
    </location>
</feature>
<keyword evidence="2" id="KW-0472">Membrane</keyword>
<protein>
    <submittedName>
        <fullName evidence="3">Uncharacterized protein</fullName>
    </submittedName>
</protein>
<gene>
    <name evidence="3" type="ORF">GZH46_01263</name>
</gene>
<name>A0ABQ7S9X8_9ACAR</name>
<keyword evidence="4" id="KW-1185">Reference proteome</keyword>
<proteinExistence type="predicted"/>
<keyword evidence="2" id="KW-0812">Transmembrane</keyword>
<feature type="transmembrane region" description="Helical" evidence="2">
    <location>
        <begin position="68"/>
        <end position="88"/>
    </location>
</feature>
<dbReference type="Proteomes" id="UP000825002">
    <property type="component" value="Unassembled WGS sequence"/>
</dbReference>
<keyword evidence="2" id="KW-1133">Transmembrane helix</keyword>
<dbReference type="EMBL" id="JAIFTH010000205">
    <property type="protein sequence ID" value="KAG9510202.1"/>
    <property type="molecule type" value="Genomic_DNA"/>
</dbReference>
<feature type="compositionally biased region" description="Polar residues" evidence="1">
    <location>
        <begin position="175"/>
        <end position="192"/>
    </location>
</feature>
<accession>A0ABQ7S9X8</accession>
<comment type="caution">
    <text evidence="3">The sequence shown here is derived from an EMBL/GenBank/DDBJ whole genome shotgun (WGS) entry which is preliminary data.</text>
</comment>
<sequence length="367" mass="42158">SSLAAPYDQVRIIFKDIDLLDESLYQGKTSFINVTASTNKPHECKNLIPNKNATITLSPGWENIPETFILNGVLFCLLLALFAALTYWTMKRWPKDDYTEQGLLEFLYSYRSPDRWALLPQLYFMRRSNQHHKHDLNNLNLYISPRLIVERSLEKNLTTIDVLKSAQRQQQETTIGLLSSGTAKNSTNSQSVKESKSGSDKPAQASLNAEAAADKINYQIATGKRQLDHLTPKVRGELKSSQIFVRHQSESNLCSDKVSRVDQTAQRRINYEPVDSVKSKLENQTSIDKSKSKSDIHQFELPYVKKRNHNGSADAEIEYIIRDHLARASFLSKRLNKFFAFLLWRDDVELIKVKGIDAYEYLLFERH</sequence>
<evidence type="ECO:0000256" key="2">
    <source>
        <dbReference type="SAM" id="Phobius"/>
    </source>
</evidence>
<feature type="non-terminal residue" evidence="3">
    <location>
        <position position="367"/>
    </location>
</feature>
<organism evidence="3 4">
    <name type="scientific">Fragariocoptes setiger</name>
    <dbReference type="NCBI Taxonomy" id="1670756"/>
    <lineage>
        <taxon>Eukaryota</taxon>
        <taxon>Metazoa</taxon>
        <taxon>Ecdysozoa</taxon>
        <taxon>Arthropoda</taxon>
        <taxon>Chelicerata</taxon>
        <taxon>Arachnida</taxon>
        <taxon>Acari</taxon>
        <taxon>Acariformes</taxon>
        <taxon>Trombidiformes</taxon>
        <taxon>Prostigmata</taxon>
        <taxon>Eupodina</taxon>
        <taxon>Eriophyoidea</taxon>
        <taxon>Phytoptidae</taxon>
        <taxon>Fragariocoptes</taxon>
    </lineage>
</organism>
<evidence type="ECO:0000256" key="1">
    <source>
        <dbReference type="SAM" id="MobiDB-lite"/>
    </source>
</evidence>
<reference evidence="3 4" key="1">
    <citation type="submission" date="2020-10" db="EMBL/GenBank/DDBJ databases">
        <authorList>
            <person name="Klimov P.B."/>
            <person name="Dyachkov S.M."/>
            <person name="Chetverikov P.E."/>
        </authorList>
    </citation>
    <scope>NUCLEOTIDE SEQUENCE [LARGE SCALE GENOMIC DNA]</scope>
    <source>
        <strain evidence="3">BMOC 18-1129-001#AD2665</strain>
        <tissue evidence="3">Entire mites</tissue>
    </source>
</reference>
<evidence type="ECO:0000313" key="3">
    <source>
        <dbReference type="EMBL" id="KAG9510202.1"/>
    </source>
</evidence>